<dbReference type="PANTHER" id="PTHR43742">
    <property type="entry name" value="TRIMETHYLAMINE-N-OXIDE REDUCTASE"/>
    <property type="match status" value="1"/>
</dbReference>
<dbReference type="InterPro" id="IPR037949">
    <property type="entry name" value="MopB_CT_Acetylene-hydratase"/>
</dbReference>
<evidence type="ECO:0000313" key="6">
    <source>
        <dbReference type="EMBL" id="BDE97278.1"/>
    </source>
</evidence>
<proteinExistence type="inferred from homology"/>
<feature type="domain" description="4Fe-4S Mo/W bis-MGD-type" evidence="5">
    <location>
        <begin position="26"/>
        <end position="83"/>
    </location>
</feature>
<name>A0ABM7WLL1_9ACTN</name>
<dbReference type="Pfam" id="PF04879">
    <property type="entry name" value="Molybdop_Fe4S4"/>
    <property type="match status" value="1"/>
</dbReference>
<protein>
    <submittedName>
        <fullName evidence="6">Dehydrogenase</fullName>
    </submittedName>
</protein>
<evidence type="ECO:0000256" key="2">
    <source>
        <dbReference type="ARBA" id="ARBA00022723"/>
    </source>
</evidence>
<dbReference type="InterPro" id="IPR041930">
    <property type="entry name" value="Acetylene_hydratase"/>
</dbReference>
<evidence type="ECO:0000313" key="7">
    <source>
        <dbReference type="Proteomes" id="UP001320544"/>
    </source>
</evidence>
<dbReference type="InterPro" id="IPR006963">
    <property type="entry name" value="Mopterin_OxRdtase_4Fe-4S_dom"/>
</dbReference>
<dbReference type="PROSITE" id="PS51669">
    <property type="entry name" value="4FE4S_MOW_BIS_MGD"/>
    <property type="match status" value="1"/>
</dbReference>
<reference evidence="6 7" key="1">
    <citation type="submission" date="2022-01" db="EMBL/GenBank/DDBJ databases">
        <title>Novel bile acid biosynthetic pathways are enriched in the microbiome of centenarians.</title>
        <authorList>
            <person name="Sato Y."/>
            <person name="Atarashi K."/>
            <person name="Plichta R.D."/>
            <person name="Arai Y."/>
            <person name="Sasajima S."/>
            <person name="Kearney M.S."/>
            <person name="Suda W."/>
            <person name="Takeshita K."/>
            <person name="Sasaki T."/>
            <person name="Okamoto S."/>
            <person name="Skelly N.A."/>
            <person name="Okamura Y."/>
            <person name="Vlamakis H."/>
            <person name="Li Y."/>
            <person name="Tanoue T."/>
            <person name="Takei H."/>
            <person name="Nittono H."/>
            <person name="Narushima S."/>
            <person name="Irie J."/>
            <person name="Itoh H."/>
            <person name="Moriya K."/>
            <person name="Sugiura Y."/>
            <person name="Suematsu M."/>
            <person name="Moritoki N."/>
            <person name="Shibata S."/>
            <person name="Littman R.D."/>
            <person name="Fischbach A.M."/>
            <person name="Uwamino Y."/>
            <person name="Inoue T."/>
            <person name="Honda A."/>
            <person name="Hattori M."/>
            <person name="Murai T."/>
            <person name="Xavier J.R."/>
            <person name="Hirose N."/>
            <person name="Honda K."/>
        </authorList>
    </citation>
    <scope>NUCLEOTIDE SEQUENCE [LARGE SCALE GENOMIC DNA]</scope>
    <source>
        <strain evidence="6 7">CE91-St30</strain>
    </source>
</reference>
<dbReference type="InterPro" id="IPR009010">
    <property type="entry name" value="Asp_de-COase-like_dom_sf"/>
</dbReference>
<gene>
    <name evidence="6" type="ORF">CE91St30_26110</name>
</gene>
<organism evidence="6 7">
    <name type="scientific">Raoultibacter timonensis</name>
    <dbReference type="NCBI Taxonomy" id="1907662"/>
    <lineage>
        <taxon>Bacteria</taxon>
        <taxon>Bacillati</taxon>
        <taxon>Actinomycetota</taxon>
        <taxon>Coriobacteriia</taxon>
        <taxon>Eggerthellales</taxon>
        <taxon>Eggerthellaceae</taxon>
        <taxon>Raoultibacter</taxon>
    </lineage>
</organism>
<accession>A0ABM7WLL1</accession>
<keyword evidence="2" id="KW-0479">Metal-binding</keyword>
<sequence>MEDKREYALVEHEKPFRYDEDGLHVTRGSAWSGPGCHLGCGLLMYTDDEGRLVKVEGDPENPFNEGRLCCRCLALPEVVYHEDRILYPMKRAKEDRGKDRWERISWEEALDTIATTFLDLKEKYGPECIAFYSGTGRDIGQYITRLSWGFGSPNFVFAMSGQSCYSPRVAGCFANTGAFWLGDYSQQFPDRYDNPNWVLPECIVVWGNNPLVSNSDGLYGHWIVDCMKRGSKLVTIDPRLTWLGAKSEHFLQIRPGTDAALALGMIDYIIKEDLYDHEFVDLWCYGFDELAERAAEFPLGKTSEITWIPEEDIAAVARFIAEANNAILQWGVAIDQTKETIPTAQALLAVFEITGNIDKPGAMVNPPSILYYAAGWGSEFLTEEQYNKRIGLPEYPLLNLGFQECATDELIKTLETGKPYKLRAAWLQTTNILACTSPDPERTLAAHNNYDFIVCVDLFMTPTAMALADIFLPATTFPERNGLRIGDGMQRGETINQVIEPLGECKSDMEIDLEIGKRISPDVWPWDTVEDMYTSILAETGYNFEEMQEVAPGFPPFEYNMHEKGTLREDGQPGFQTPTGRIELWSHYYNHADLDPLPYFEEPSPGPGATPELLDEYPLVLTTGARIWSMFHSEHRQIPHLRALHPDAIIQVNPKTAAKYGVKDGDWVWVENQRGRCKRRVVETPVMDERVCSTDHAWWLPEAPGELEDGLYGMFDLDIGNLIEYKCGKSGFGANYKTLLCKIYRVDEGEE</sequence>
<evidence type="ECO:0000256" key="1">
    <source>
        <dbReference type="ARBA" id="ARBA00010312"/>
    </source>
</evidence>
<dbReference type="InterPro" id="IPR050612">
    <property type="entry name" value="Prok_Mopterin_Oxidored"/>
</dbReference>
<dbReference type="SUPFAM" id="SSF53706">
    <property type="entry name" value="Formate dehydrogenase/DMSO reductase, domains 1-3"/>
    <property type="match status" value="1"/>
</dbReference>
<dbReference type="Proteomes" id="UP001320544">
    <property type="component" value="Chromosome"/>
</dbReference>
<evidence type="ECO:0000256" key="3">
    <source>
        <dbReference type="ARBA" id="ARBA00023004"/>
    </source>
</evidence>
<dbReference type="CDD" id="cd02759">
    <property type="entry name" value="MopB_Acetylene-hydratase"/>
    <property type="match status" value="1"/>
</dbReference>
<keyword evidence="3" id="KW-0408">Iron</keyword>
<dbReference type="InterPro" id="IPR006657">
    <property type="entry name" value="MoPterin_dinucl-bd_dom"/>
</dbReference>
<dbReference type="Gene3D" id="2.40.40.20">
    <property type="match status" value="1"/>
</dbReference>
<dbReference type="PANTHER" id="PTHR43742:SF6">
    <property type="entry name" value="OXIDOREDUCTASE YYAE-RELATED"/>
    <property type="match status" value="1"/>
</dbReference>
<dbReference type="Pfam" id="PF01568">
    <property type="entry name" value="Molydop_binding"/>
    <property type="match status" value="1"/>
</dbReference>
<dbReference type="EMBL" id="AP025564">
    <property type="protein sequence ID" value="BDE97278.1"/>
    <property type="molecule type" value="Genomic_DNA"/>
</dbReference>
<dbReference type="Pfam" id="PF00384">
    <property type="entry name" value="Molybdopterin"/>
    <property type="match status" value="1"/>
</dbReference>
<keyword evidence="7" id="KW-1185">Reference proteome</keyword>
<dbReference type="InterPro" id="IPR006656">
    <property type="entry name" value="Mopterin_OxRdtase"/>
</dbReference>
<keyword evidence="4" id="KW-0411">Iron-sulfur</keyword>
<dbReference type="SUPFAM" id="SSF50692">
    <property type="entry name" value="ADC-like"/>
    <property type="match status" value="1"/>
</dbReference>
<dbReference type="Gene3D" id="2.20.25.90">
    <property type="entry name" value="ADC-like domains"/>
    <property type="match status" value="1"/>
</dbReference>
<dbReference type="CDD" id="cd02781">
    <property type="entry name" value="MopB_CT_Acetylene-hydratase"/>
    <property type="match status" value="1"/>
</dbReference>
<dbReference type="Gene3D" id="3.40.50.740">
    <property type="match status" value="1"/>
</dbReference>
<evidence type="ECO:0000256" key="4">
    <source>
        <dbReference type="ARBA" id="ARBA00023014"/>
    </source>
</evidence>
<evidence type="ECO:0000259" key="5">
    <source>
        <dbReference type="PROSITE" id="PS51669"/>
    </source>
</evidence>
<dbReference type="SMART" id="SM00926">
    <property type="entry name" value="Molybdop_Fe4S4"/>
    <property type="match status" value="1"/>
</dbReference>
<dbReference type="Gene3D" id="3.40.228.10">
    <property type="entry name" value="Dimethylsulfoxide Reductase, domain 2"/>
    <property type="match status" value="1"/>
</dbReference>
<dbReference type="RefSeq" id="WP_244386501.1">
    <property type="nucleotide sequence ID" value="NZ_AP025564.1"/>
</dbReference>
<comment type="similarity">
    <text evidence="1">Belongs to the prokaryotic molybdopterin-containing oxidoreductase family.</text>
</comment>